<dbReference type="Proteomes" id="UP000261166">
    <property type="component" value="Unassembled WGS sequence"/>
</dbReference>
<reference evidence="1 2" key="1">
    <citation type="submission" date="2018-08" db="EMBL/GenBank/DDBJ databases">
        <title>A genome reference for cultivated species of the human gut microbiota.</title>
        <authorList>
            <person name="Zou Y."/>
            <person name="Xue W."/>
            <person name="Luo G."/>
        </authorList>
    </citation>
    <scope>NUCLEOTIDE SEQUENCE [LARGE SCALE GENOMIC DNA]</scope>
    <source>
        <strain evidence="1 2">AF26-4BH</strain>
    </source>
</reference>
<dbReference type="AlphaFoldDB" id="A0A3E3I3I4"/>
<evidence type="ECO:0000313" key="2">
    <source>
        <dbReference type="Proteomes" id="UP000261166"/>
    </source>
</evidence>
<evidence type="ECO:0000313" key="1">
    <source>
        <dbReference type="EMBL" id="RGE59324.1"/>
    </source>
</evidence>
<sequence>MNGTASYAYSGVSGTYAALFELDNFDFSNYRQISIKNLANFGYEVTCGTKVFSSDGTYDVSDLKAAKLKVMYHGNVGNPPIQLRIELIP</sequence>
<gene>
    <name evidence="1" type="ORF">DWY69_30680</name>
</gene>
<organism evidence="1 2">
    <name type="scientific">Eisenbergiella massiliensis</name>
    <dbReference type="NCBI Taxonomy" id="1720294"/>
    <lineage>
        <taxon>Bacteria</taxon>
        <taxon>Bacillati</taxon>
        <taxon>Bacillota</taxon>
        <taxon>Clostridia</taxon>
        <taxon>Lachnospirales</taxon>
        <taxon>Lachnospiraceae</taxon>
        <taxon>Eisenbergiella</taxon>
    </lineage>
</organism>
<accession>A0A3E3I3I4</accession>
<name>A0A3E3I3I4_9FIRM</name>
<protein>
    <submittedName>
        <fullName evidence="1">Uncharacterized protein</fullName>
    </submittedName>
</protein>
<dbReference type="EMBL" id="QVLU01000062">
    <property type="protein sequence ID" value="RGE59324.1"/>
    <property type="molecule type" value="Genomic_DNA"/>
</dbReference>
<comment type="caution">
    <text evidence="1">The sequence shown here is derived from an EMBL/GenBank/DDBJ whole genome shotgun (WGS) entry which is preliminary data.</text>
</comment>
<proteinExistence type="predicted"/>